<dbReference type="AlphaFoldDB" id="S8DIK7"/>
<reference evidence="2 3" key="1">
    <citation type="journal article" date="2012" name="Science">
        <title>The Paleozoic origin of enzymatic lignin decomposition reconstructed from 31 fungal genomes.</title>
        <authorList>
            <person name="Floudas D."/>
            <person name="Binder M."/>
            <person name="Riley R."/>
            <person name="Barry K."/>
            <person name="Blanchette R.A."/>
            <person name="Henrissat B."/>
            <person name="Martinez A.T."/>
            <person name="Otillar R."/>
            <person name="Spatafora J.W."/>
            <person name="Yadav J.S."/>
            <person name="Aerts A."/>
            <person name="Benoit I."/>
            <person name="Boyd A."/>
            <person name="Carlson A."/>
            <person name="Copeland A."/>
            <person name="Coutinho P.M."/>
            <person name="de Vries R.P."/>
            <person name="Ferreira P."/>
            <person name="Findley K."/>
            <person name="Foster B."/>
            <person name="Gaskell J."/>
            <person name="Glotzer D."/>
            <person name="Gorecki P."/>
            <person name="Heitman J."/>
            <person name="Hesse C."/>
            <person name="Hori C."/>
            <person name="Igarashi K."/>
            <person name="Jurgens J.A."/>
            <person name="Kallen N."/>
            <person name="Kersten P."/>
            <person name="Kohler A."/>
            <person name="Kuees U."/>
            <person name="Kumar T.K.A."/>
            <person name="Kuo A."/>
            <person name="LaButti K."/>
            <person name="Larrondo L.F."/>
            <person name="Lindquist E."/>
            <person name="Ling A."/>
            <person name="Lombard V."/>
            <person name="Lucas S."/>
            <person name="Lundell T."/>
            <person name="Martin R."/>
            <person name="McLaughlin D.J."/>
            <person name="Morgenstern I."/>
            <person name="Morin E."/>
            <person name="Murat C."/>
            <person name="Nagy L.G."/>
            <person name="Nolan M."/>
            <person name="Ohm R.A."/>
            <person name="Patyshakuliyeva A."/>
            <person name="Rokas A."/>
            <person name="Ruiz-Duenas F.J."/>
            <person name="Sabat G."/>
            <person name="Salamov A."/>
            <person name="Samejima M."/>
            <person name="Schmutz J."/>
            <person name="Slot J.C."/>
            <person name="St John F."/>
            <person name="Stenlid J."/>
            <person name="Sun H."/>
            <person name="Sun S."/>
            <person name="Syed K."/>
            <person name="Tsang A."/>
            <person name="Wiebenga A."/>
            <person name="Young D."/>
            <person name="Pisabarro A."/>
            <person name="Eastwood D.C."/>
            <person name="Martin F."/>
            <person name="Cullen D."/>
            <person name="Grigoriev I.V."/>
            <person name="Hibbett D.S."/>
        </authorList>
    </citation>
    <scope>NUCLEOTIDE SEQUENCE</scope>
    <source>
        <strain evidence="3">FP-58527</strain>
    </source>
</reference>
<dbReference type="OrthoDB" id="3318227at2759"/>
<accession>S8DIK7</accession>
<proteinExistence type="predicted"/>
<organism evidence="2 3">
    <name type="scientific">Fomitopsis schrenkii</name>
    <name type="common">Brown rot fungus</name>
    <dbReference type="NCBI Taxonomy" id="2126942"/>
    <lineage>
        <taxon>Eukaryota</taxon>
        <taxon>Fungi</taxon>
        <taxon>Dikarya</taxon>
        <taxon>Basidiomycota</taxon>
        <taxon>Agaricomycotina</taxon>
        <taxon>Agaricomycetes</taxon>
        <taxon>Polyporales</taxon>
        <taxon>Fomitopsis</taxon>
    </lineage>
</organism>
<dbReference type="Proteomes" id="UP000015241">
    <property type="component" value="Unassembled WGS sequence"/>
</dbReference>
<keyword evidence="3" id="KW-1185">Reference proteome</keyword>
<feature type="region of interest" description="Disordered" evidence="1">
    <location>
        <begin position="1"/>
        <end position="30"/>
    </location>
</feature>
<evidence type="ECO:0000313" key="3">
    <source>
        <dbReference type="Proteomes" id="UP000015241"/>
    </source>
</evidence>
<evidence type="ECO:0000256" key="1">
    <source>
        <dbReference type="SAM" id="MobiDB-lite"/>
    </source>
</evidence>
<protein>
    <submittedName>
        <fullName evidence="2">Uncharacterized protein</fullName>
    </submittedName>
</protein>
<name>S8DIK7_FOMSC</name>
<dbReference type="EMBL" id="KE504278">
    <property type="protein sequence ID" value="EPS93406.1"/>
    <property type="molecule type" value="Genomic_DNA"/>
</dbReference>
<dbReference type="InParanoid" id="S8DIK7"/>
<evidence type="ECO:0000313" key="2">
    <source>
        <dbReference type="EMBL" id="EPS93406.1"/>
    </source>
</evidence>
<gene>
    <name evidence="2" type="ORF">FOMPIDRAFT_88876</name>
</gene>
<dbReference type="eggNOG" id="ENOG502R1EI">
    <property type="taxonomic scope" value="Eukaryota"/>
</dbReference>
<feature type="compositionally biased region" description="Pro residues" evidence="1">
    <location>
        <begin position="18"/>
        <end position="28"/>
    </location>
</feature>
<dbReference type="HOGENOM" id="CLU_1199846_0_0_1"/>
<sequence length="231" mass="26341">MSSTVSESQPLRVRSPTLSPPLTPPQLPHDPYNCHSVEGRLAIHRRNNPRLPTKVDQWLQANQSQWHRTDMRQVTSHVYGEEVICEVTMNYSPAVYPSDPSDPFLDTDEYVYLSLQVTICNDPHIKPHLQHSPTVVLERWTGQRDSHLAPDWCFTMEPGDKITFHQPRCIVPELFGLLASSPANIEKGYSRAILRWAAAVSTIRTARTMLAKIPQTEDGTVRRSKRRNCHS</sequence>